<keyword evidence="3" id="KW-1185">Reference proteome</keyword>
<feature type="domain" description="Thiaminase-2/PQQC" evidence="1">
    <location>
        <begin position="104"/>
        <end position="315"/>
    </location>
</feature>
<dbReference type="EMBL" id="SSOP01000182">
    <property type="protein sequence ID" value="KAB5590282.1"/>
    <property type="molecule type" value="Genomic_DNA"/>
</dbReference>
<proteinExistence type="predicted"/>
<evidence type="ECO:0000259" key="1">
    <source>
        <dbReference type="Pfam" id="PF03070"/>
    </source>
</evidence>
<sequence length="319" mass="35869">MYAICDEHKTPHPNQLLIPLTPTPHAYGLGASNIAANMTSLRGTLVDLRSYLNPGSFGSARCNLVLSEASIDLAVPLQGVSLRELSSGVVKDYIGGMIESNQATWDALLDNEFCKKLGDGTATNDGFKNYMTQDYLYLRNYIKYKSDLYFKREDWTTVSSTNAAASFSSAVGYTESQKSLCVEYLDMTDSQVEQTQPGDTTKNYIKWINDKTQDPGTKYTDPYVMLLPCLLGYYAIASKLRKARDERDDIPNKNPEELYYWLWIRPNSTKQAGMSDQSHRNTVNAILDQSQPTGDDIKRWNGLFKEGCENEIAFFKQGL</sequence>
<dbReference type="CDD" id="cd19359">
    <property type="entry name" value="TenA_C_Bt3146-like"/>
    <property type="match status" value="1"/>
</dbReference>
<dbReference type="GO" id="GO:0005829">
    <property type="term" value="C:cytosol"/>
    <property type="evidence" value="ECO:0007669"/>
    <property type="project" value="TreeGrafter"/>
</dbReference>
<dbReference type="Proteomes" id="UP000383932">
    <property type="component" value="Unassembled WGS sequence"/>
</dbReference>
<reference evidence="2 3" key="1">
    <citation type="journal article" date="2019" name="Fungal Biol. Biotechnol.">
        <title>Draft genome sequence of fastidious pathogen Ceratobasidium theobromae, which causes vascular-streak dieback in Theobroma cacao.</title>
        <authorList>
            <person name="Ali S.S."/>
            <person name="Asman A."/>
            <person name="Shao J."/>
            <person name="Firmansyah A.P."/>
            <person name="Susilo A.W."/>
            <person name="Rosmana A."/>
            <person name="McMahon P."/>
            <person name="Junaid M."/>
            <person name="Guest D."/>
            <person name="Kheng T.Y."/>
            <person name="Meinhardt L.W."/>
            <person name="Bailey B.A."/>
        </authorList>
    </citation>
    <scope>NUCLEOTIDE SEQUENCE [LARGE SCALE GENOMIC DNA]</scope>
    <source>
        <strain evidence="2 3">CT2</strain>
    </source>
</reference>
<dbReference type="Pfam" id="PF03070">
    <property type="entry name" value="TENA_THI-4"/>
    <property type="match status" value="1"/>
</dbReference>
<gene>
    <name evidence="2" type="ORF">CTheo_6283</name>
</gene>
<dbReference type="AlphaFoldDB" id="A0A5N5QEV4"/>
<dbReference type="GO" id="GO:0006772">
    <property type="term" value="P:thiamine metabolic process"/>
    <property type="evidence" value="ECO:0007669"/>
    <property type="project" value="UniProtKB-ARBA"/>
</dbReference>
<dbReference type="PANTHER" id="PTHR43198">
    <property type="entry name" value="BIFUNCTIONAL TH2 PROTEIN"/>
    <property type="match status" value="1"/>
</dbReference>
<organism evidence="2 3">
    <name type="scientific">Ceratobasidium theobromae</name>
    <dbReference type="NCBI Taxonomy" id="1582974"/>
    <lineage>
        <taxon>Eukaryota</taxon>
        <taxon>Fungi</taxon>
        <taxon>Dikarya</taxon>
        <taxon>Basidiomycota</taxon>
        <taxon>Agaricomycotina</taxon>
        <taxon>Agaricomycetes</taxon>
        <taxon>Cantharellales</taxon>
        <taxon>Ceratobasidiaceae</taxon>
        <taxon>Ceratobasidium</taxon>
    </lineage>
</organism>
<dbReference type="SUPFAM" id="SSF48613">
    <property type="entry name" value="Heme oxygenase-like"/>
    <property type="match status" value="1"/>
</dbReference>
<dbReference type="OrthoDB" id="3051059at2759"/>
<evidence type="ECO:0000313" key="2">
    <source>
        <dbReference type="EMBL" id="KAB5590282.1"/>
    </source>
</evidence>
<evidence type="ECO:0000313" key="3">
    <source>
        <dbReference type="Proteomes" id="UP000383932"/>
    </source>
</evidence>
<accession>A0A5N5QEV4</accession>
<dbReference type="InterPro" id="IPR016084">
    <property type="entry name" value="Haem_Oase-like_multi-hlx"/>
</dbReference>
<name>A0A5N5QEV4_9AGAM</name>
<comment type="caution">
    <text evidence="2">The sequence shown here is derived from an EMBL/GenBank/DDBJ whole genome shotgun (WGS) entry which is preliminary data.</text>
</comment>
<dbReference type="PANTHER" id="PTHR43198:SF2">
    <property type="entry name" value="SI:CH1073-67J19.1-RELATED"/>
    <property type="match status" value="1"/>
</dbReference>
<dbReference type="InterPro" id="IPR004305">
    <property type="entry name" value="Thiaminase-2/PQQC"/>
</dbReference>
<dbReference type="InterPro" id="IPR050967">
    <property type="entry name" value="Thiamine_Salvage_TenA"/>
</dbReference>
<dbReference type="Gene3D" id="1.20.910.10">
    <property type="entry name" value="Heme oxygenase-like"/>
    <property type="match status" value="1"/>
</dbReference>
<protein>
    <recommendedName>
        <fullName evidence="1">Thiaminase-2/PQQC domain-containing protein</fullName>
    </recommendedName>
</protein>